<dbReference type="EMBL" id="CAUYUJ010014213">
    <property type="protein sequence ID" value="CAK0838297.1"/>
    <property type="molecule type" value="Genomic_DNA"/>
</dbReference>
<dbReference type="SUPFAM" id="SSF53335">
    <property type="entry name" value="S-adenosyl-L-methionine-dependent methyltransferases"/>
    <property type="match status" value="1"/>
</dbReference>
<evidence type="ECO:0000313" key="1">
    <source>
        <dbReference type="EMBL" id="CAK0838297.1"/>
    </source>
</evidence>
<evidence type="ECO:0008006" key="3">
    <source>
        <dbReference type="Google" id="ProtNLM"/>
    </source>
</evidence>
<gene>
    <name evidence="1" type="ORF">PCOR1329_LOCUS34273</name>
</gene>
<dbReference type="Proteomes" id="UP001189429">
    <property type="component" value="Unassembled WGS sequence"/>
</dbReference>
<evidence type="ECO:0000313" key="2">
    <source>
        <dbReference type="Proteomes" id="UP001189429"/>
    </source>
</evidence>
<accession>A0ABN9T072</accession>
<comment type="caution">
    <text evidence="1">The sequence shown here is derived from an EMBL/GenBank/DDBJ whole genome shotgun (WGS) entry which is preliminary data.</text>
</comment>
<reference evidence="1" key="1">
    <citation type="submission" date="2023-10" db="EMBL/GenBank/DDBJ databases">
        <authorList>
            <person name="Chen Y."/>
            <person name="Shah S."/>
            <person name="Dougan E. K."/>
            <person name="Thang M."/>
            <person name="Chan C."/>
        </authorList>
    </citation>
    <scope>NUCLEOTIDE SEQUENCE [LARGE SCALE GENOMIC DNA]</scope>
</reference>
<proteinExistence type="predicted"/>
<protein>
    <recommendedName>
        <fullName evidence="3">Type II protein arginine methyltransferase</fullName>
    </recommendedName>
</protein>
<dbReference type="InterPro" id="IPR029063">
    <property type="entry name" value="SAM-dependent_MTases_sf"/>
</dbReference>
<sequence length="113" mass="12019">MFALAEVGFRLALAGCTSRPCRLRVLEIGWGQGISGRRLLDAPEWSGAAREGVAVDYEVVELHPVVAADARAEAARRRDGAGLGVREGPWQKVLPGLPAGSIIDLLRPLQPPA</sequence>
<dbReference type="Gene3D" id="3.40.50.150">
    <property type="entry name" value="Vaccinia Virus protein VP39"/>
    <property type="match status" value="1"/>
</dbReference>
<name>A0ABN9T072_9DINO</name>
<organism evidence="1 2">
    <name type="scientific">Prorocentrum cordatum</name>
    <dbReference type="NCBI Taxonomy" id="2364126"/>
    <lineage>
        <taxon>Eukaryota</taxon>
        <taxon>Sar</taxon>
        <taxon>Alveolata</taxon>
        <taxon>Dinophyceae</taxon>
        <taxon>Prorocentrales</taxon>
        <taxon>Prorocentraceae</taxon>
        <taxon>Prorocentrum</taxon>
    </lineage>
</organism>
<keyword evidence="2" id="KW-1185">Reference proteome</keyword>